<evidence type="ECO:0000313" key="2">
    <source>
        <dbReference type="Proteomes" id="UP000219612"/>
    </source>
</evidence>
<accession>A0A285J7P1</accession>
<keyword evidence="2" id="KW-1185">Reference proteome</keyword>
<sequence>MKVQHIRLMADYGAFPLWGRYGGLSPEDLPLSAELVARLERWGDRYGAELGPEFEWKSEEARVAFIAEGRQLHALVSRELGDLYEITYVNDY</sequence>
<dbReference type="RefSeq" id="WP_218854745.1">
    <property type="nucleotide sequence ID" value="NZ_OBDY01000017.1"/>
</dbReference>
<organism evidence="1 2">
    <name type="scientific">Paractinoplanes atraurantiacus</name>
    <dbReference type="NCBI Taxonomy" id="1036182"/>
    <lineage>
        <taxon>Bacteria</taxon>
        <taxon>Bacillati</taxon>
        <taxon>Actinomycetota</taxon>
        <taxon>Actinomycetes</taxon>
        <taxon>Micromonosporales</taxon>
        <taxon>Micromonosporaceae</taxon>
        <taxon>Paractinoplanes</taxon>
    </lineage>
</organism>
<dbReference type="EMBL" id="OBDY01000017">
    <property type="protein sequence ID" value="SNY56350.1"/>
    <property type="molecule type" value="Genomic_DNA"/>
</dbReference>
<protein>
    <submittedName>
        <fullName evidence="1">Uncharacterized protein</fullName>
    </submittedName>
</protein>
<dbReference type="Proteomes" id="UP000219612">
    <property type="component" value="Unassembled WGS sequence"/>
</dbReference>
<evidence type="ECO:0000313" key="1">
    <source>
        <dbReference type="EMBL" id="SNY56350.1"/>
    </source>
</evidence>
<proteinExistence type="predicted"/>
<name>A0A285J7P1_9ACTN</name>
<gene>
    <name evidence="1" type="ORF">SAMN05421748_117137</name>
</gene>
<reference evidence="2" key="1">
    <citation type="submission" date="2017-09" db="EMBL/GenBank/DDBJ databases">
        <authorList>
            <person name="Varghese N."/>
            <person name="Submissions S."/>
        </authorList>
    </citation>
    <scope>NUCLEOTIDE SEQUENCE [LARGE SCALE GENOMIC DNA]</scope>
    <source>
        <strain evidence="2">CGMCC 4.6857</strain>
    </source>
</reference>
<dbReference type="AlphaFoldDB" id="A0A285J7P1"/>